<protein>
    <submittedName>
        <fullName evidence="2">Transcriptional regulator</fullName>
    </submittedName>
</protein>
<evidence type="ECO:0000313" key="3">
    <source>
        <dbReference type="Proteomes" id="UP000252167"/>
    </source>
</evidence>
<sequence length="259" mass="29226">MNASQRRREELAGFLKDRRARADRAAHGLPAVGRSRLRGLRREEVATLAGISVTWYTWLEQARDINPSRQVLDSLARLYRLTPVETTYLLSLGGHRDTIPAASEGMTPALQRLLDALDFPAFLLSADWTIIGWNVHYAQLYPRIQALDEEDRNLLWLVFTDAALRQMLPDWAEQSRGFVGSFRAETRGWLNPAGESGIVARVSAASPEFAAIWKERDVAGFGTRERLFNHPAKGLTRYEQHNLIPAEASDLTLLFYAPL</sequence>
<dbReference type="Pfam" id="PF17765">
    <property type="entry name" value="MLTR_LBD"/>
    <property type="match status" value="1"/>
</dbReference>
<organism evidence="2 3">
    <name type="scientific">Glutamicibacter soli</name>
    <dbReference type="NCBI Taxonomy" id="453836"/>
    <lineage>
        <taxon>Bacteria</taxon>
        <taxon>Bacillati</taxon>
        <taxon>Actinomycetota</taxon>
        <taxon>Actinomycetes</taxon>
        <taxon>Micrococcales</taxon>
        <taxon>Micrococcaceae</taxon>
        <taxon>Glutamicibacter</taxon>
    </lineage>
</organism>
<dbReference type="InterPro" id="IPR010982">
    <property type="entry name" value="Lambda_DNA-bd_dom_sf"/>
</dbReference>
<dbReference type="SUPFAM" id="SSF47413">
    <property type="entry name" value="lambda repressor-like DNA-binding domains"/>
    <property type="match status" value="1"/>
</dbReference>
<dbReference type="PANTHER" id="PTHR35010">
    <property type="entry name" value="BLL4672 PROTEIN-RELATED"/>
    <property type="match status" value="1"/>
</dbReference>
<dbReference type="EMBL" id="POAF01000007">
    <property type="protein sequence ID" value="RBL99745.1"/>
    <property type="molecule type" value="Genomic_DNA"/>
</dbReference>
<proteinExistence type="predicted"/>
<dbReference type="CDD" id="cd00093">
    <property type="entry name" value="HTH_XRE"/>
    <property type="match status" value="1"/>
</dbReference>
<feature type="domain" description="HTH cro/C1-type" evidence="1">
    <location>
        <begin position="14"/>
        <end position="86"/>
    </location>
</feature>
<evidence type="ECO:0000313" key="2">
    <source>
        <dbReference type="EMBL" id="RBL99745.1"/>
    </source>
</evidence>
<dbReference type="InterPro" id="IPR001387">
    <property type="entry name" value="Cro/C1-type_HTH"/>
</dbReference>
<dbReference type="Gene3D" id="1.10.260.40">
    <property type="entry name" value="lambda repressor-like DNA-binding domains"/>
    <property type="match status" value="1"/>
</dbReference>
<dbReference type="GO" id="GO:0003677">
    <property type="term" value="F:DNA binding"/>
    <property type="evidence" value="ECO:0007669"/>
    <property type="project" value="InterPro"/>
</dbReference>
<evidence type="ECO:0000259" key="1">
    <source>
        <dbReference type="SMART" id="SM00530"/>
    </source>
</evidence>
<dbReference type="InterPro" id="IPR041413">
    <property type="entry name" value="MLTR_LBD"/>
</dbReference>
<dbReference type="Gene3D" id="3.30.450.180">
    <property type="match status" value="1"/>
</dbReference>
<reference evidence="2 3" key="1">
    <citation type="submission" date="2018-01" db="EMBL/GenBank/DDBJ databases">
        <title>Glutamicibacter soli strain NHPC-3 Whole genome sequence and assembly.</title>
        <authorList>
            <person name="Choudhury P."/>
            <person name="Gupta D."/>
            <person name="Sengupta K."/>
            <person name="Jawed A."/>
            <person name="Sultana N."/>
            <person name="Saha P."/>
        </authorList>
    </citation>
    <scope>NUCLEOTIDE SEQUENCE [LARGE SCALE GENOMIC DNA]</scope>
    <source>
        <strain evidence="2 3">NHPC-3</strain>
    </source>
</reference>
<dbReference type="Pfam" id="PF13560">
    <property type="entry name" value="HTH_31"/>
    <property type="match status" value="1"/>
</dbReference>
<dbReference type="SMART" id="SM00530">
    <property type="entry name" value="HTH_XRE"/>
    <property type="match status" value="1"/>
</dbReference>
<keyword evidence="3" id="KW-1185">Reference proteome</keyword>
<dbReference type="RefSeq" id="WP_113607871.1">
    <property type="nucleotide sequence ID" value="NZ_CM125969.1"/>
</dbReference>
<dbReference type="Proteomes" id="UP000252167">
    <property type="component" value="Unassembled WGS sequence"/>
</dbReference>
<gene>
    <name evidence="2" type="ORF">C1H84_15185</name>
</gene>
<comment type="caution">
    <text evidence="2">The sequence shown here is derived from an EMBL/GenBank/DDBJ whole genome shotgun (WGS) entry which is preliminary data.</text>
</comment>
<dbReference type="PANTHER" id="PTHR35010:SF2">
    <property type="entry name" value="BLL4672 PROTEIN"/>
    <property type="match status" value="1"/>
</dbReference>
<accession>A0A365YAN1</accession>
<dbReference type="AlphaFoldDB" id="A0A365YAN1"/>
<name>A0A365YAN1_9MICC</name>